<dbReference type="RefSeq" id="WP_248948897.1">
    <property type="nucleotide sequence ID" value="NZ_JAKILB010000002.1"/>
</dbReference>
<dbReference type="InterPro" id="IPR036513">
    <property type="entry name" value="STAS_dom_sf"/>
</dbReference>
<dbReference type="InterPro" id="IPR021866">
    <property type="entry name" value="SpoIIAA-like"/>
</dbReference>
<protein>
    <submittedName>
        <fullName evidence="1">STAS/SEC14 domain-containing protein</fullName>
    </submittedName>
</protein>
<dbReference type="Gene3D" id="3.40.50.10600">
    <property type="entry name" value="SpoIIaa-like domains"/>
    <property type="match status" value="1"/>
</dbReference>
<evidence type="ECO:0000313" key="2">
    <source>
        <dbReference type="Proteomes" id="UP001139293"/>
    </source>
</evidence>
<keyword evidence="2" id="KW-1185">Reference proteome</keyword>
<sequence>MANETHGISVGIERCDNEFYMTFVAIGKLTHEDYEYMVPMLEAAIAGVDRPEINVLADISQLEGWELRAAWDDLKIGIEHGKAFKKIAIVGEGKLQQWMAKIADWFTPYDAKFFESKKQARDWLND</sequence>
<comment type="caution">
    <text evidence="1">The sequence shown here is derived from an EMBL/GenBank/DDBJ whole genome shotgun (WGS) entry which is preliminary data.</text>
</comment>
<dbReference type="AlphaFoldDB" id="A0A9X1ZH87"/>
<reference evidence="1" key="1">
    <citation type="submission" date="2022-01" db="EMBL/GenBank/DDBJ databases">
        <title>Whole genome-based taxonomy of the Shewanellaceae.</title>
        <authorList>
            <person name="Martin-Rodriguez A.J."/>
        </authorList>
    </citation>
    <scope>NUCLEOTIDE SEQUENCE</scope>
    <source>
        <strain evidence="1">KCTC 23973</strain>
    </source>
</reference>
<evidence type="ECO:0000313" key="1">
    <source>
        <dbReference type="EMBL" id="MCL1137773.1"/>
    </source>
</evidence>
<dbReference type="SUPFAM" id="SSF52091">
    <property type="entry name" value="SpoIIaa-like"/>
    <property type="match status" value="1"/>
</dbReference>
<organism evidence="1 2">
    <name type="scientific">Shewanella pneumatophori</name>
    <dbReference type="NCBI Taxonomy" id="314092"/>
    <lineage>
        <taxon>Bacteria</taxon>
        <taxon>Pseudomonadati</taxon>
        <taxon>Pseudomonadota</taxon>
        <taxon>Gammaproteobacteria</taxon>
        <taxon>Alteromonadales</taxon>
        <taxon>Shewanellaceae</taxon>
        <taxon>Shewanella</taxon>
    </lineage>
</organism>
<dbReference type="EMBL" id="JAKILB010000002">
    <property type="protein sequence ID" value="MCL1137773.1"/>
    <property type="molecule type" value="Genomic_DNA"/>
</dbReference>
<dbReference type="Pfam" id="PF11964">
    <property type="entry name" value="SpoIIAA-like"/>
    <property type="match status" value="1"/>
</dbReference>
<dbReference type="Proteomes" id="UP001139293">
    <property type="component" value="Unassembled WGS sequence"/>
</dbReference>
<proteinExistence type="predicted"/>
<accession>A0A9X1ZH87</accession>
<gene>
    <name evidence="1" type="ORF">L2740_04325</name>
</gene>
<name>A0A9X1ZH87_9GAMM</name>
<dbReference type="InterPro" id="IPR038396">
    <property type="entry name" value="SpoIIAA-like_sf"/>
</dbReference>